<feature type="region of interest" description="Disordered" evidence="6">
    <location>
        <begin position="289"/>
        <end position="313"/>
    </location>
</feature>
<gene>
    <name evidence="8" type="ORF">GCM10023191_095150</name>
</gene>
<dbReference type="PANTHER" id="PTHR43289:SF34">
    <property type="entry name" value="SERINE_THREONINE-PROTEIN KINASE YBDM-RELATED"/>
    <property type="match status" value="1"/>
</dbReference>
<sequence length="716" mass="73887">MHPLQAGDPGWIGEYRLLARLGAGGMGTVFLARSPGARLAALKVVRPEFAADEGFRARFRREIAAARRVSGLYTAPVLDGDADAPLPWLAVRYVAAPTLAEAVTAIGPIPEAGLRSLGAGLAEALQAVHAAGLIHRDLKPRNILLADDGPKVIDFGISKDVDASRLTGTGSLVGTPAFMSPEQITDSGGIGPASDVFSLAGVLVYAATGVGPFGAADSASLLYQVMYGEPRLDGVPASLRELLAACLDKEPAGRPELPAVLEAFAPSDPAALISLALRREVAAREAEAAAVSSGPVAPPPPLPRPDETAAGGPSRRRVLGLAAVATVAVVGAGGGATAWALTRRSAKPVRPAPRATGLVAAPTPSWILAWPGDLADGLGLSVSSAGGILVWRGHQGFCGVEAASGRRLWTLDRPTGGTFTPGYQVFGNTIFGLGPADTAEAHTISIIDAPTGAVRSIELPGDVTELIDAYGTIGDTVFVGASVRHTGEQTTVLAVDIGSGRVRWRFPSDSDSVSGVADGASLYVMTSSKIFGLDAATGARRWTHTWFTGDLNRSKAYPLKLGNGLLFFGATGDASFQAVGTRDGALAWKKPADDAQRPVLPLGPAMVMVGQKGFYAYDQASGALRWQQTSSPVELDYLTGSSYGGSSRLLAATFTGSSNATHVTEHAGFFAAGTGDGPAWTHWGPAYDSGEWGLAVSGSTVYATDNKRLYCFRAGS</sequence>
<dbReference type="InterPro" id="IPR000719">
    <property type="entry name" value="Prot_kinase_dom"/>
</dbReference>
<dbReference type="SUPFAM" id="SSF56112">
    <property type="entry name" value="Protein kinase-like (PK-like)"/>
    <property type="match status" value="1"/>
</dbReference>
<dbReference type="PANTHER" id="PTHR43289">
    <property type="entry name" value="MITOGEN-ACTIVATED PROTEIN KINASE KINASE KINASE 20-RELATED"/>
    <property type="match status" value="1"/>
</dbReference>
<dbReference type="InterPro" id="IPR008271">
    <property type="entry name" value="Ser/Thr_kinase_AS"/>
</dbReference>
<evidence type="ECO:0000313" key="8">
    <source>
        <dbReference type="EMBL" id="GAA4519507.1"/>
    </source>
</evidence>
<dbReference type="InterPro" id="IPR011047">
    <property type="entry name" value="Quinoprotein_ADH-like_sf"/>
</dbReference>
<dbReference type="EMBL" id="BAABHF010000062">
    <property type="protein sequence ID" value="GAA4519507.1"/>
    <property type="molecule type" value="Genomic_DNA"/>
</dbReference>
<evidence type="ECO:0000256" key="5">
    <source>
        <dbReference type="PROSITE-ProRule" id="PRU10141"/>
    </source>
</evidence>
<evidence type="ECO:0000256" key="3">
    <source>
        <dbReference type="ARBA" id="ARBA00022777"/>
    </source>
</evidence>
<dbReference type="Gene3D" id="3.30.200.20">
    <property type="entry name" value="Phosphorylase Kinase, domain 1"/>
    <property type="match status" value="1"/>
</dbReference>
<keyword evidence="3" id="KW-0418">Kinase</keyword>
<dbReference type="Pfam" id="PF00069">
    <property type="entry name" value="Pkinase"/>
    <property type="match status" value="1"/>
</dbReference>
<dbReference type="Gene3D" id="1.10.510.10">
    <property type="entry name" value="Transferase(Phosphotransferase) domain 1"/>
    <property type="match status" value="1"/>
</dbReference>
<dbReference type="InterPro" id="IPR017441">
    <property type="entry name" value="Protein_kinase_ATP_BS"/>
</dbReference>
<dbReference type="RefSeq" id="WP_345475258.1">
    <property type="nucleotide sequence ID" value="NZ_BAABHF010000062.1"/>
</dbReference>
<dbReference type="PROSITE" id="PS50011">
    <property type="entry name" value="PROTEIN_KINASE_DOM"/>
    <property type="match status" value="1"/>
</dbReference>
<feature type="domain" description="Protein kinase" evidence="7">
    <location>
        <begin position="15"/>
        <end position="271"/>
    </location>
</feature>
<dbReference type="SUPFAM" id="SSF50998">
    <property type="entry name" value="Quinoprotein alcohol dehydrogenase-like"/>
    <property type="match status" value="1"/>
</dbReference>
<dbReference type="SMART" id="SM00564">
    <property type="entry name" value="PQQ"/>
    <property type="match status" value="4"/>
</dbReference>
<dbReference type="InterPro" id="IPR002372">
    <property type="entry name" value="PQQ_rpt_dom"/>
</dbReference>
<keyword evidence="1" id="KW-0808">Transferase</keyword>
<evidence type="ECO:0000256" key="2">
    <source>
        <dbReference type="ARBA" id="ARBA00022741"/>
    </source>
</evidence>
<dbReference type="InterPro" id="IPR015943">
    <property type="entry name" value="WD40/YVTN_repeat-like_dom_sf"/>
</dbReference>
<keyword evidence="2 5" id="KW-0547">Nucleotide-binding</keyword>
<evidence type="ECO:0000313" key="9">
    <source>
        <dbReference type="Proteomes" id="UP001500503"/>
    </source>
</evidence>
<dbReference type="CDD" id="cd14014">
    <property type="entry name" value="STKc_PknB_like"/>
    <property type="match status" value="1"/>
</dbReference>
<dbReference type="PROSITE" id="PS00108">
    <property type="entry name" value="PROTEIN_KINASE_ST"/>
    <property type="match status" value="1"/>
</dbReference>
<evidence type="ECO:0000256" key="1">
    <source>
        <dbReference type="ARBA" id="ARBA00022679"/>
    </source>
</evidence>
<keyword evidence="9" id="KW-1185">Reference proteome</keyword>
<comment type="caution">
    <text evidence="8">The sequence shown here is derived from an EMBL/GenBank/DDBJ whole genome shotgun (WGS) entry which is preliminary data.</text>
</comment>
<dbReference type="SMART" id="SM00220">
    <property type="entry name" value="S_TKc"/>
    <property type="match status" value="1"/>
</dbReference>
<dbReference type="InterPro" id="IPR011009">
    <property type="entry name" value="Kinase-like_dom_sf"/>
</dbReference>
<dbReference type="InterPro" id="IPR018391">
    <property type="entry name" value="PQQ_b-propeller_rpt"/>
</dbReference>
<keyword evidence="4 5" id="KW-0067">ATP-binding</keyword>
<proteinExistence type="predicted"/>
<dbReference type="Pfam" id="PF13360">
    <property type="entry name" value="PQQ_2"/>
    <property type="match status" value="1"/>
</dbReference>
<accession>A0ABP8R6F2</accession>
<dbReference type="Gene3D" id="2.130.10.10">
    <property type="entry name" value="YVTN repeat-like/Quinoprotein amine dehydrogenase"/>
    <property type="match status" value="1"/>
</dbReference>
<feature type="binding site" evidence="5">
    <location>
        <position position="43"/>
    </location>
    <ligand>
        <name>ATP</name>
        <dbReference type="ChEBI" id="CHEBI:30616"/>
    </ligand>
</feature>
<evidence type="ECO:0000259" key="7">
    <source>
        <dbReference type="PROSITE" id="PS50011"/>
    </source>
</evidence>
<organism evidence="8 9">
    <name type="scientific">Actinoallomurus oryzae</name>
    <dbReference type="NCBI Taxonomy" id="502180"/>
    <lineage>
        <taxon>Bacteria</taxon>
        <taxon>Bacillati</taxon>
        <taxon>Actinomycetota</taxon>
        <taxon>Actinomycetes</taxon>
        <taxon>Streptosporangiales</taxon>
        <taxon>Thermomonosporaceae</taxon>
        <taxon>Actinoallomurus</taxon>
    </lineage>
</organism>
<dbReference type="Proteomes" id="UP001500503">
    <property type="component" value="Unassembled WGS sequence"/>
</dbReference>
<reference evidence="9" key="1">
    <citation type="journal article" date="2019" name="Int. J. Syst. Evol. Microbiol.">
        <title>The Global Catalogue of Microorganisms (GCM) 10K type strain sequencing project: providing services to taxonomists for standard genome sequencing and annotation.</title>
        <authorList>
            <consortium name="The Broad Institute Genomics Platform"/>
            <consortium name="The Broad Institute Genome Sequencing Center for Infectious Disease"/>
            <person name="Wu L."/>
            <person name="Ma J."/>
        </authorList>
    </citation>
    <scope>NUCLEOTIDE SEQUENCE [LARGE SCALE GENOMIC DNA]</scope>
    <source>
        <strain evidence="9">JCM 17933</strain>
    </source>
</reference>
<name>A0ABP8R6F2_9ACTN</name>
<protein>
    <recommendedName>
        <fullName evidence="7">Protein kinase domain-containing protein</fullName>
    </recommendedName>
</protein>
<evidence type="ECO:0000256" key="4">
    <source>
        <dbReference type="ARBA" id="ARBA00022840"/>
    </source>
</evidence>
<evidence type="ECO:0000256" key="6">
    <source>
        <dbReference type="SAM" id="MobiDB-lite"/>
    </source>
</evidence>
<dbReference type="PROSITE" id="PS00107">
    <property type="entry name" value="PROTEIN_KINASE_ATP"/>
    <property type="match status" value="1"/>
</dbReference>